<keyword evidence="3" id="KW-0272">Extracellular matrix</keyword>
<feature type="disulfide bond" evidence="12">
    <location>
        <begin position="1441"/>
        <end position="1458"/>
    </location>
</feature>
<keyword evidence="6" id="KW-0084">Basement membrane</keyword>
<feature type="disulfide bond" evidence="12">
    <location>
        <begin position="879"/>
        <end position="891"/>
    </location>
</feature>
<dbReference type="PROSITE" id="PS51116">
    <property type="entry name" value="LAMININ_IVB"/>
    <property type="match status" value="1"/>
</dbReference>
<keyword evidence="4 15" id="KW-0732">Signal</keyword>
<dbReference type="Gene3D" id="3.20.20.80">
    <property type="entry name" value="Glycosidases"/>
    <property type="match status" value="1"/>
</dbReference>
<dbReference type="PROSITE" id="PS51117">
    <property type="entry name" value="LAMININ_NTER"/>
    <property type="match status" value="1"/>
</dbReference>
<feature type="disulfide bond" evidence="12">
    <location>
        <begin position="486"/>
        <end position="495"/>
    </location>
</feature>
<evidence type="ECO:0000256" key="10">
    <source>
        <dbReference type="ARBA" id="ARBA00023180"/>
    </source>
</evidence>
<dbReference type="SMART" id="SM00136">
    <property type="entry name" value="LamNT"/>
    <property type="match status" value="1"/>
</dbReference>
<dbReference type="InterPro" id="IPR002557">
    <property type="entry name" value="Chitin-bd_dom"/>
</dbReference>
<keyword evidence="9 12" id="KW-1015">Disulfide bond</keyword>
<evidence type="ECO:0000256" key="5">
    <source>
        <dbReference type="ARBA" id="ARBA00022737"/>
    </source>
</evidence>
<feature type="disulfide bond" evidence="12">
    <location>
        <begin position="1276"/>
        <end position="1288"/>
    </location>
</feature>
<feature type="domain" description="Laminin EGF-like" evidence="16">
    <location>
        <begin position="1392"/>
        <end position="1438"/>
    </location>
</feature>
<dbReference type="SMART" id="SM00494">
    <property type="entry name" value="ChtBD2"/>
    <property type="match status" value="1"/>
</dbReference>
<evidence type="ECO:0000256" key="15">
    <source>
        <dbReference type="SAM" id="SignalP"/>
    </source>
</evidence>
<evidence type="ECO:0000256" key="8">
    <source>
        <dbReference type="ARBA" id="ARBA00023054"/>
    </source>
</evidence>
<dbReference type="PANTHER" id="PTHR10574:SF406">
    <property type="entry name" value="LAMININ SUBUNIT ALPHA 5"/>
    <property type="match status" value="1"/>
</dbReference>
<evidence type="ECO:0000256" key="6">
    <source>
        <dbReference type="ARBA" id="ARBA00022869"/>
    </source>
</evidence>
<dbReference type="GO" id="GO:0009888">
    <property type="term" value="P:tissue development"/>
    <property type="evidence" value="ECO:0007669"/>
    <property type="project" value="TreeGrafter"/>
</dbReference>
<evidence type="ECO:0000256" key="7">
    <source>
        <dbReference type="ARBA" id="ARBA00022889"/>
    </source>
</evidence>
<proteinExistence type="predicted"/>
<keyword evidence="8 13" id="KW-0175">Coiled coil</keyword>
<gene>
    <name evidence="22" type="primary">LOC106175565</name>
</gene>
<dbReference type="SMART" id="SM00180">
    <property type="entry name" value="EGF_Lam"/>
    <property type="match status" value="15"/>
</dbReference>
<feature type="disulfide bond" evidence="12">
    <location>
        <begin position="433"/>
        <end position="442"/>
    </location>
</feature>
<evidence type="ECO:0000259" key="18">
    <source>
        <dbReference type="PROSITE" id="PS51115"/>
    </source>
</evidence>
<feature type="domain" description="Laminin EGF-like" evidence="16">
    <location>
        <begin position="927"/>
        <end position="973"/>
    </location>
</feature>
<evidence type="ECO:0000256" key="11">
    <source>
        <dbReference type="ARBA" id="ARBA00023292"/>
    </source>
</evidence>
<feature type="domain" description="Laminin EGF-like" evidence="16">
    <location>
        <begin position="409"/>
        <end position="462"/>
    </location>
</feature>
<keyword evidence="21" id="KW-1185">Reference proteome</keyword>
<dbReference type="Pfam" id="PF00053">
    <property type="entry name" value="EGF_laminin"/>
    <property type="match status" value="13"/>
</dbReference>
<dbReference type="Pfam" id="PF00052">
    <property type="entry name" value="Laminin_B"/>
    <property type="match status" value="1"/>
</dbReference>
<dbReference type="GO" id="GO:0007155">
    <property type="term" value="P:cell adhesion"/>
    <property type="evidence" value="ECO:0007669"/>
    <property type="project" value="UniProtKB-KW"/>
</dbReference>
<evidence type="ECO:0000259" key="19">
    <source>
        <dbReference type="PROSITE" id="PS51116"/>
    </source>
</evidence>
<feature type="domain" description="Laminin EGF-like" evidence="16">
    <location>
        <begin position="879"/>
        <end position="926"/>
    </location>
</feature>
<feature type="domain" description="Chitin-binding type-2" evidence="17">
    <location>
        <begin position="668"/>
        <end position="716"/>
    </location>
</feature>
<keyword evidence="5" id="KW-0677">Repeat</keyword>
<dbReference type="PROSITE" id="PS51115">
    <property type="entry name" value="LAMININ_IVA"/>
    <property type="match status" value="1"/>
</dbReference>
<dbReference type="SMART" id="SM00281">
    <property type="entry name" value="LamB"/>
    <property type="match status" value="1"/>
</dbReference>
<dbReference type="SUPFAM" id="SSF57625">
    <property type="entry name" value="Invertebrate chitin-binding proteins"/>
    <property type="match status" value="1"/>
</dbReference>
<feature type="disulfide bond" evidence="12">
    <location>
        <begin position="1439"/>
        <end position="1451"/>
    </location>
</feature>
<dbReference type="InterPro" id="IPR002049">
    <property type="entry name" value="LE_dom"/>
</dbReference>
<organism evidence="21 22">
    <name type="scientific">Lingula anatina</name>
    <name type="common">Brachiopod</name>
    <name type="synonym">Lingula unguis</name>
    <dbReference type="NCBI Taxonomy" id="7574"/>
    <lineage>
        <taxon>Eukaryota</taxon>
        <taxon>Metazoa</taxon>
        <taxon>Spiralia</taxon>
        <taxon>Lophotrochozoa</taxon>
        <taxon>Brachiopoda</taxon>
        <taxon>Linguliformea</taxon>
        <taxon>Lingulata</taxon>
        <taxon>Lingulida</taxon>
        <taxon>Linguloidea</taxon>
        <taxon>Lingulidae</taxon>
        <taxon>Lingula</taxon>
    </lineage>
</organism>
<feature type="disulfide bond" evidence="12">
    <location>
        <begin position="1460"/>
        <end position="1469"/>
    </location>
</feature>
<feature type="disulfide bond" evidence="12">
    <location>
        <begin position="851"/>
        <end position="860"/>
    </location>
</feature>
<evidence type="ECO:0000256" key="9">
    <source>
        <dbReference type="ARBA" id="ARBA00023157"/>
    </source>
</evidence>
<dbReference type="CDD" id="cd02795">
    <property type="entry name" value="CBM6-CBM35-CBM36_like"/>
    <property type="match status" value="1"/>
</dbReference>
<feature type="domain" description="Laminin EGF-like" evidence="16">
    <location>
        <begin position="1439"/>
        <end position="1487"/>
    </location>
</feature>
<evidence type="ECO:0000259" key="16">
    <source>
        <dbReference type="PROSITE" id="PS50027"/>
    </source>
</evidence>
<sequence>MYLSNHKCHTCKKEICLFFIFILLPCIWSQQPCSNSACYPALVNLLSGIADGTYSNRTVAGRSTCGIPTATNYTKLTSTNDPTVYVCSSAGSSSHPANPYLYDTQQVNSGVELVISPVDSTYWQSQNSVSDPNGDPVLEWIEINLGDRFLITKIVMTFVSPHIPAGELSDARPKATVIEVKDHANSDSWRTWRYYAQDCSKYVWLHSQVPGGPVRTGPTNPICYQGYYAGDTITQLQDSNLQEVIYHPLRDWSSQFFTSASQSHYTAYSIRLRFLIPADSTPSSSYFAVSNIDIRGQCACFGHAAECTGPNQAECVCQHNTMGVNCDQCLPLYNNRSWQAAVGDQINACQECGCNAHAESCHYDSGVGYGICDNCGYNSTGHKCDQCISNHYKANVSDIPGVAWVCKECDCNRDGTLASSGYVCNSETGQCSCKAHVTGRTCDQCRDGYWNFQAANPDGCQACNCDPVGSLGSINFCNKDTGVCVCKQNTQGQRCSECKPGFFNLTVSNPSGCQSCDCLPGASTSSVCVANGNCWCRRSLIGRDCGTPITGYNVPKLDYFYYEAESALLPASAVVKEASGGNMPGSDFSGRGTVVLQVNSLVQFQIQVPRTQRYDILLRYKSDTSWPSAQVTLTPVGGSAYTCAGQSYSSGQVLQYGEAIMSTSGRVFFTCDGRPDGNRYPHPYNCQQFYQCSNGFAFLQNCPGDLVFTSEGGGLCVRGQCTDTALPPVLTQTVTYDTGCLQAGTTYTLALALGQDNSTLNGMTLELDLIMVLPLLDDLTTYQTSSNTLPYIVCMEAVKNLEFQQQLDSNCGLYEYSLMTELFNGAIGCSCNPTGTVPGTNCNTYGGKCVCKPGVGGRSCDQCLANHFGFSSGNGCTACGCDVSGSVTESCTETGVCTCKTNVTGTKCDMCIADHYGLYTGNGCQRCQCHLVYSFNNSCSDSGQCPCKPGVGGLTCDQCLDGFYALSEVGCIPCSCNVEGSAGGICNNGTGACQCKPLTSGTKCDTCQFGSYGLGTWDTDTGCIPCFCSGHTVSCSSATGWYKTTVSDTWSVNDNSITEDGWAGVSQTGNTVPTNRPYIFGVPLQRAVQIINTGNNLGLPDIYFSATPKYLGDKRGAYGQTFSVDLSSSTLDSPVNSTTGDVVLTGAYTDFVLVTNLPSMPGSVRTSYQVVLHQSHWRLNATNGPQASHQQMLQVLSDLSAIWVRAKYSNVDNSHAILYFGELEFAVNTVTQLNPLNNIENCTCPQGYMGQFCEQCAPGYKRQVPNGGPFIQCVPCQCNSHSEPNQPCNSETGTCTCIHSTTGPTCDTCLPGFYGDAVAGSPDDCRPCMCPGNVVSGDINVFALLCTLDQDGSPTCNDCVTGHGGRRCNECVQGYYGQPENITNNRGQCRPCQCNGRASLCDTVTGDCINCVNNTAGRECQICAPGYFGNAMEGTCQACSCSNSAGSTGECDPVTGRCVCLPNVEGDSCERCVTNAYNYSSSQGCTQCNCHPQGALSPQCNLVTGQCACRNNVEGQRCDRCTETFYNINVVTGCDVCKCNNQGTATVPGQTFGTCDQVTGQCTCSSPSITGRQCDQCAAGTSVEYNYVSGVTVGTFPACPLCGNCFDTWAKKIDAIGAAFSEQYAIVLNIWRHYDNLTSAHYASVLQSLEQNITGTQGSITRVQEMSARLQYLTQGFQQITTEVEQLTSILQTIEADKALIQQSVEMTRQFTGIVEVEPGVFRNASDLQLALNLARTSHSQSLVAGNTSFTLIQNLTQTIMVTNATMKLLVDRVSREMTTLNAAMQDRLASDSILSGTIKSDYQSLSQIFSTLNNDLAQVQQRVASLQSVIATASATVTSANQTATQAISIATRNQGQVQVKVTESQVTKFNATQSQRAALTAQSAALSYRDLAVSSRENITKALQKSKSAISDLQNVKDKTAQANSLASDALNINLRTLNEIKAITGEINNTQVSQASVSSTFNSATEALRLAQEALNITQTAVEESHMALEQVRTIQGNLEQAALLQNHTQVLMNRSDDHINTVNRVSAQVSAKASSASSQAIGTSQALSRVFNVITSTEQCFVSATRAAQAANTQAGGAFIMAQSAHQVNQANQARLQNLTTSGQSRSTATTAAQSELGTVREDMSQLQTDFSSIESSLQNDPLIRSVAALLDEYGLQRQEMQQLEAEINTMETELDTLLQDLEGVDPAAENCNVN</sequence>
<feature type="coiled-coil region" evidence="13">
    <location>
        <begin position="2151"/>
        <end position="2185"/>
    </location>
</feature>
<dbReference type="CDD" id="cd00055">
    <property type="entry name" value="EGF_Lam"/>
    <property type="match status" value="12"/>
</dbReference>
<dbReference type="FunFam" id="2.10.25.10:FF:000090">
    <property type="entry name" value="laminin subunit alpha"/>
    <property type="match status" value="2"/>
</dbReference>
<evidence type="ECO:0000256" key="3">
    <source>
        <dbReference type="ARBA" id="ARBA00022530"/>
    </source>
</evidence>
<feature type="domain" description="Laminin EGF-like" evidence="16">
    <location>
        <begin position="1276"/>
        <end position="1327"/>
    </location>
</feature>
<feature type="disulfide bond" evidence="12">
    <location>
        <begin position="1278"/>
        <end position="1295"/>
    </location>
</feature>
<dbReference type="KEGG" id="lak:106175565"/>
<feature type="disulfide bond" evidence="12">
    <location>
        <begin position="1509"/>
        <end position="1518"/>
    </location>
</feature>
<reference evidence="22" key="1">
    <citation type="submission" date="2025-08" db="UniProtKB">
        <authorList>
            <consortium name="RefSeq"/>
        </authorList>
    </citation>
    <scope>IDENTIFICATION</scope>
    <source>
        <tissue evidence="22">Gonads</tissue>
    </source>
</reference>
<feature type="domain" description="Laminin EGF-like" evidence="16">
    <location>
        <begin position="829"/>
        <end position="878"/>
    </location>
</feature>
<dbReference type="STRING" id="7574.A0A2R2MKD7"/>
<feature type="disulfide bond" evidence="12">
    <location>
        <begin position="995"/>
        <end position="1004"/>
    </location>
</feature>
<dbReference type="InterPro" id="IPR056863">
    <property type="entry name" value="LMN_ATRN_NET-like_EGF"/>
</dbReference>
<dbReference type="FunFam" id="2.10.25.10:FF:000094">
    <property type="entry name" value="Laminin subunit alpha-2"/>
    <property type="match status" value="1"/>
</dbReference>
<feature type="disulfide bond" evidence="12">
    <location>
        <begin position="927"/>
        <end position="939"/>
    </location>
</feature>
<dbReference type="Proteomes" id="UP000085678">
    <property type="component" value="Unplaced"/>
</dbReference>
<dbReference type="FunFam" id="2.10.25.10:FF:000188">
    <property type="entry name" value="Laminin subunit gamma 2"/>
    <property type="match status" value="2"/>
</dbReference>
<evidence type="ECO:0000256" key="12">
    <source>
        <dbReference type="PROSITE-ProRule" id="PRU00460"/>
    </source>
</evidence>
<feature type="signal peptide" evidence="15">
    <location>
        <begin position="1"/>
        <end position="29"/>
    </location>
</feature>
<feature type="disulfide bond" evidence="12">
    <location>
        <begin position="976"/>
        <end position="993"/>
    </location>
</feature>
<dbReference type="PRINTS" id="PR00011">
    <property type="entry name" value="EGFLAMININ"/>
</dbReference>
<protein>
    <submittedName>
        <fullName evidence="22">Laminin-like protein lam-2</fullName>
    </submittedName>
</protein>
<dbReference type="Gene3D" id="2.60.120.260">
    <property type="entry name" value="Galactose-binding domain-like"/>
    <property type="match status" value="1"/>
</dbReference>
<evidence type="ECO:0000256" key="2">
    <source>
        <dbReference type="ARBA" id="ARBA00022525"/>
    </source>
</evidence>
<evidence type="ECO:0000256" key="14">
    <source>
        <dbReference type="SAM" id="MobiDB-lite"/>
    </source>
</evidence>
<dbReference type="GeneID" id="106175565"/>
<dbReference type="PANTHER" id="PTHR10574">
    <property type="entry name" value="NETRIN/LAMININ-RELATED"/>
    <property type="match status" value="1"/>
</dbReference>
<feature type="domain" description="Laminin EGF-like" evidence="16">
    <location>
        <begin position="463"/>
        <end position="515"/>
    </location>
</feature>
<feature type="disulfide bond" evidence="12">
    <location>
        <begin position="899"/>
        <end position="908"/>
    </location>
</feature>
<keyword evidence="10" id="KW-0325">Glycoprotein</keyword>
<dbReference type="FunFam" id="2.10.25.10:FF:000011">
    <property type="entry name" value="Cadherin EGF LAG seven-pass G-type receptor"/>
    <property type="match status" value="1"/>
</dbReference>
<accession>A0A2R2MKD7</accession>
<dbReference type="GO" id="GO:0008061">
    <property type="term" value="F:chitin binding"/>
    <property type="evidence" value="ECO:0007669"/>
    <property type="project" value="InterPro"/>
</dbReference>
<dbReference type="PROSITE" id="PS50027">
    <property type="entry name" value="EGF_LAM_2"/>
    <property type="match status" value="10"/>
</dbReference>
<feature type="chain" id="PRO_5015109331" evidence="15">
    <location>
        <begin position="30"/>
        <end position="2199"/>
    </location>
</feature>
<name>A0A2R2MKD7_LINAN</name>
<dbReference type="Gene3D" id="2.10.25.10">
    <property type="entry name" value="Laminin"/>
    <property type="match status" value="13"/>
</dbReference>
<feature type="compositionally biased region" description="Polar residues" evidence="14">
    <location>
        <begin position="2104"/>
        <end position="2121"/>
    </location>
</feature>
<dbReference type="InterPro" id="IPR008211">
    <property type="entry name" value="Laminin_N"/>
</dbReference>
<keyword evidence="11 12" id="KW-0424">Laminin EGF-like domain</keyword>
<feature type="disulfide bond" evidence="12">
    <location>
        <begin position="1297"/>
        <end position="1306"/>
    </location>
</feature>
<evidence type="ECO:0000259" key="20">
    <source>
        <dbReference type="PROSITE" id="PS51117"/>
    </source>
</evidence>
<keyword evidence="7" id="KW-0130">Cell adhesion</keyword>
<dbReference type="InParanoid" id="A0A2R2MKD7"/>
<evidence type="ECO:0000256" key="4">
    <source>
        <dbReference type="ARBA" id="ARBA00022729"/>
    </source>
</evidence>
<dbReference type="RefSeq" id="XP_023930665.1">
    <property type="nucleotide sequence ID" value="XM_024074897.1"/>
</dbReference>
<evidence type="ECO:0000256" key="13">
    <source>
        <dbReference type="SAM" id="Coils"/>
    </source>
</evidence>
<feature type="region of interest" description="Disordered" evidence="14">
    <location>
        <begin position="2104"/>
        <end position="2125"/>
    </location>
</feature>
<keyword evidence="2" id="KW-0964">Secreted</keyword>
<dbReference type="InterPro" id="IPR036508">
    <property type="entry name" value="Chitin-bd_dom_sf"/>
</dbReference>
<feature type="disulfide bond" evidence="12">
    <location>
        <begin position="1488"/>
        <end position="1500"/>
    </location>
</feature>
<dbReference type="SMART" id="SM00181">
    <property type="entry name" value="EGF"/>
    <property type="match status" value="5"/>
</dbReference>
<dbReference type="GO" id="GO:0009887">
    <property type="term" value="P:animal organ morphogenesis"/>
    <property type="evidence" value="ECO:0007669"/>
    <property type="project" value="TreeGrafter"/>
</dbReference>
<feature type="domain" description="Laminin EGF-like" evidence="16">
    <location>
        <begin position="974"/>
        <end position="1025"/>
    </location>
</feature>
<feature type="disulfide bond" evidence="12">
    <location>
        <begin position="974"/>
        <end position="986"/>
    </location>
</feature>
<evidence type="ECO:0000313" key="22">
    <source>
        <dbReference type="RefSeq" id="XP_023930665.1"/>
    </source>
</evidence>
<dbReference type="GO" id="GO:0005604">
    <property type="term" value="C:basement membrane"/>
    <property type="evidence" value="ECO:0007669"/>
    <property type="project" value="UniProtKB-SubCell"/>
</dbReference>
<evidence type="ECO:0000313" key="21">
    <source>
        <dbReference type="Proteomes" id="UP000085678"/>
    </source>
</evidence>
<dbReference type="InterPro" id="IPR013015">
    <property type="entry name" value="Laminin_IV_B"/>
</dbReference>
<evidence type="ECO:0000259" key="17">
    <source>
        <dbReference type="PROSITE" id="PS50940"/>
    </source>
</evidence>
<comment type="caution">
    <text evidence="12">Lacks conserved residue(s) required for the propagation of feature annotation.</text>
</comment>
<dbReference type="SUPFAM" id="SSF57196">
    <property type="entry name" value="EGF/Laminin"/>
    <property type="match status" value="9"/>
</dbReference>
<dbReference type="InterPro" id="IPR000034">
    <property type="entry name" value="Laminin_IV"/>
</dbReference>
<feature type="domain" description="Laminin IV type B" evidence="19">
    <location>
        <begin position="554"/>
        <end position="823"/>
    </location>
</feature>
<dbReference type="FunFam" id="2.10.25.10:FF:000084">
    <property type="entry name" value="Laminin subunit alpha 3"/>
    <property type="match status" value="1"/>
</dbReference>
<feature type="domain" description="Laminin EGF-like" evidence="16">
    <location>
        <begin position="1488"/>
        <end position="1536"/>
    </location>
</feature>
<feature type="disulfide bond" evidence="12">
    <location>
        <begin position="947"/>
        <end position="956"/>
    </location>
</feature>
<dbReference type="Pfam" id="PF24973">
    <property type="entry name" value="EGF_LMN_ATRN"/>
    <property type="match status" value="1"/>
</dbReference>
<comment type="subcellular location">
    <subcellularLocation>
        <location evidence="1">Secreted</location>
        <location evidence="1">Extracellular space</location>
        <location evidence="1">Extracellular matrix</location>
        <location evidence="1">Basement membrane</location>
    </subcellularLocation>
</comment>
<dbReference type="PROSITE" id="PS50940">
    <property type="entry name" value="CHIT_BIND_II"/>
    <property type="match status" value="1"/>
</dbReference>
<dbReference type="OrthoDB" id="5985440at2759"/>
<dbReference type="InterPro" id="IPR000742">
    <property type="entry name" value="EGF"/>
</dbReference>
<feature type="domain" description="Laminin IV type A" evidence="18">
    <location>
        <begin position="1057"/>
        <end position="1241"/>
    </location>
</feature>
<dbReference type="PROSITE" id="PS01248">
    <property type="entry name" value="EGF_LAM_1"/>
    <property type="match status" value="5"/>
</dbReference>
<evidence type="ECO:0000256" key="1">
    <source>
        <dbReference type="ARBA" id="ARBA00004302"/>
    </source>
</evidence>
<dbReference type="GO" id="GO:0005576">
    <property type="term" value="C:extracellular region"/>
    <property type="evidence" value="ECO:0007669"/>
    <property type="project" value="InterPro"/>
</dbReference>
<feature type="disulfide bond" evidence="12">
    <location>
        <begin position="1490"/>
        <end position="1507"/>
    </location>
</feature>
<dbReference type="InterPro" id="IPR050440">
    <property type="entry name" value="Laminin/Netrin_ECM"/>
</dbReference>
<feature type="disulfide bond" evidence="12">
    <location>
        <begin position="1411"/>
        <end position="1420"/>
    </location>
</feature>
<feature type="domain" description="Laminin N-terminal" evidence="20">
    <location>
        <begin position="34"/>
        <end position="297"/>
    </location>
</feature>